<dbReference type="Pfam" id="PF01757">
    <property type="entry name" value="Acyl_transf_3"/>
    <property type="match status" value="1"/>
</dbReference>
<gene>
    <name evidence="3" type="ORF">METZ01_LOCUS377566</name>
</gene>
<organism evidence="3">
    <name type="scientific">marine metagenome</name>
    <dbReference type="NCBI Taxonomy" id="408172"/>
    <lineage>
        <taxon>unclassified sequences</taxon>
        <taxon>metagenomes</taxon>
        <taxon>ecological metagenomes</taxon>
    </lineage>
</organism>
<feature type="non-terminal residue" evidence="3">
    <location>
        <position position="240"/>
    </location>
</feature>
<feature type="transmembrane region" description="Helical" evidence="1">
    <location>
        <begin position="104"/>
        <end position="125"/>
    </location>
</feature>
<feature type="domain" description="Acyltransferase 3" evidence="2">
    <location>
        <begin position="29"/>
        <end position="232"/>
    </location>
</feature>
<feature type="transmembrane region" description="Helical" evidence="1">
    <location>
        <begin position="145"/>
        <end position="165"/>
    </location>
</feature>
<dbReference type="PANTHER" id="PTHR36927">
    <property type="entry name" value="BLR4337 PROTEIN"/>
    <property type="match status" value="1"/>
</dbReference>
<dbReference type="PANTHER" id="PTHR36927:SF1">
    <property type="entry name" value="MDO-LIKE PROTEIN"/>
    <property type="match status" value="1"/>
</dbReference>
<protein>
    <recommendedName>
        <fullName evidence="2">Acyltransferase 3 domain-containing protein</fullName>
    </recommendedName>
</protein>
<evidence type="ECO:0000259" key="2">
    <source>
        <dbReference type="Pfam" id="PF01757"/>
    </source>
</evidence>
<feature type="transmembrane region" description="Helical" evidence="1">
    <location>
        <begin position="73"/>
        <end position="92"/>
    </location>
</feature>
<evidence type="ECO:0000313" key="3">
    <source>
        <dbReference type="EMBL" id="SVD24712.1"/>
    </source>
</evidence>
<evidence type="ECO:0000256" key="1">
    <source>
        <dbReference type="SAM" id="Phobius"/>
    </source>
</evidence>
<dbReference type="AlphaFoldDB" id="A0A382TSL0"/>
<proteinExistence type="predicted"/>
<sequence length="240" mass="26518">MAHSFALFLAATHSHGDPMSAHTGRARLYFLDNVRWIMIARVAVFHVAAGYSALPEYYYETQAGGAIAMVRNIMQALPGMAVLFFVAGYFALPSLKRKSYSGFIAGKLFVLGIPYLLCIFFLGPMMPYLGYYSQSFNGLATDSYWSFWSTMLASGFGTEITPVVFTTNQQFHPMHFWFLSVLLQFFIVFALAHAAWSRWGRKGEPTHDTDTAPTEGKRVAVKTLCVAAVCMAAVSAAIGL</sequence>
<keyword evidence="1" id="KW-0472">Membrane</keyword>
<keyword evidence="1" id="KW-0812">Transmembrane</keyword>
<reference evidence="3" key="1">
    <citation type="submission" date="2018-05" db="EMBL/GenBank/DDBJ databases">
        <authorList>
            <person name="Lanie J.A."/>
            <person name="Ng W.-L."/>
            <person name="Kazmierczak K.M."/>
            <person name="Andrzejewski T.M."/>
            <person name="Davidsen T.M."/>
            <person name="Wayne K.J."/>
            <person name="Tettelin H."/>
            <person name="Glass J.I."/>
            <person name="Rusch D."/>
            <person name="Podicherti R."/>
            <person name="Tsui H.-C.T."/>
            <person name="Winkler M.E."/>
        </authorList>
    </citation>
    <scope>NUCLEOTIDE SEQUENCE</scope>
</reference>
<dbReference type="GO" id="GO:0016747">
    <property type="term" value="F:acyltransferase activity, transferring groups other than amino-acyl groups"/>
    <property type="evidence" value="ECO:0007669"/>
    <property type="project" value="InterPro"/>
</dbReference>
<name>A0A382TSL0_9ZZZZ</name>
<feature type="transmembrane region" description="Helical" evidence="1">
    <location>
        <begin position="219"/>
        <end position="239"/>
    </location>
</feature>
<dbReference type="InterPro" id="IPR002656">
    <property type="entry name" value="Acyl_transf_3_dom"/>
</dbReference>
<dbReference type="InterPro" id="IPR050623">
    <property type="entry name" value="Glucan_succinyl_AcylTrfase"/>
</dbReference>
<feature type="transmembrane region" description="Helical" evidence="1">
    <location>
        <begin position="177"/>
        <end position="199"/>
    </location>
</feature>
<keyword evidence="1" id="KW-1133">Transmembrane helix</keyword>
<accession>A0A382TSL0</accession>
<dbReference type="EMBL" id="UINC01138639">
    <property type="protein sequence ID" value="SVD24712.1"/>
    <property type="molecule type" value="Genomic_DNA"/>
</dbReference>